<dbReference type="Proteomes" id="UP001054837">
    <property type="component" value="Unassembled WGS sequence"/>
</dbReference>
<evidence type="ECO:0000313" key="2">
    <source>
        <dbReference type="EMBL" id="GIY18497.1"/>
    </source>
</evidence>
<sequence length="104" mass="12197">MHSENLQRIKYTSSFAYVFHLHFGPVSFSLPCCCSCIVFASLRKFFQVRSSRLPPYQTINIIKAQERTRQHKEQLPFSTLLFHAMYISPHLKFFQDSGLRLPPC</sequence>
<proteinExistence type="predicted"/>
<comment type="caution">
    <text evidence="2">The sequence shown here is derived from an EMBL/GenBank/DDBJ whole genome shotgun (WGS) entry which is preliminary data.</text>
</comment>
<name>A0AAV4RDF8_9ARAC</name>
<keyword evidence="3" id="KW-1185">Reference proteome</keyword>
<keyword evidence="1" id="KW-1133">Transmembrane helix</keyword>
<reference evidence="2 3" key="1">
    <citation type="submission" date="2021-06" db="EMBL/GenBank/DDBJ databases">
        <title>Caerostris darwini draft genome.</title>
        <authorList>
            <person name="Kono N."/>
            <person name="Arakawa K."/>
        </authorList>
    </citation>
    <scope>NUCLEOTIDE SEQUENCE [LARGE SCALE GENOMIC DNA]</scope>
</reference>
<feature type="transmembrane region" description="Helical" evidence="1">
    <location>
        <begin position="20"/>
        <end position="42"/>
    </location>
</feature>
<protein>
    <submittedName>
        <fullName evidence="2">Uncharacterized protein</fullName>
    </submittedName>
</protein>
<accession>A0AAV4RDF8</accession>
<organism evidence="2 3">
    <name type="scientific">Caerostris darwini</name>
    <dbReference type="NCBI Taxonomy" id="1538125"/>
    <lineage>
        <taxon>Eukaryota</taxon>
        <taxon>Metazoa</taxon>
        <taxon>Ecdysozoa</taxon>
        <taxon>Arthropoda</taxon>
        <taxon>Chelicerata</taxon>
        <taxon>Arachnida</taxon>
        <taxon>Araneae</taxon>
        <taxon>Araneomorphae</taxon>
        <taxon>Entelegynae</taxon>
        <taxon>Araneoidea</taxon>
        <taxon>Araneidae</taxon>
        <taxon>Caerostris</taxon>
    </lineage>
</organism>
<dbReference type="AlphaFoldDB" id="A0AAV4RDF8"/>
<evidence type="ECO:0000313" key="3">
    <source>
        <dbReference type="Proteomes" id="UP001054837"/>
    </source>
</evidence>
<evidence type="ECO:0000256" key="1">
    <source>
        <dbReference type="SAM" id="Phobius"/>
    </source>
</evidence>
<keyword evidence="1" id="KW-0472">Membrane</keyword>
<keyword evidence="1" id="KW-0812">Transmembrane</keyword>
<dbReference type="EMBL" id="BPLQ01005924">
    <property type="protein sequence ID" value="GIY18497.1"/>
    <property type="molecule type" value="Genomic_DNA"/>
</dbReference>
<gene>
    <name evidence="2" type="ORF">CDAR_527521</name>
</gene>